<dbReference type="OrthoDB" id="1707722at2759"/>
<feature type="region of interest" description="Disordered" evidence="1">
    <location>
        <begin position="233"/>
        <end position="255"/>
    </location>
</feature>
<feature type="region of interest" description="Disordered" evidence="1">
    <location>
        <begin position="273"/>
        <end position="316"/>
    </location>
</feature>
<evidence type="ECO:0000313" key="2">
    <source>
        <dbReference type="EMBL" id="PSS07983.1"/>
    </source>
</evidence>
<comment type="caution">
    <text evidence="2">The sequence shown here is derived from an EMBL/GenBank/DDBJ whole genome shotgun (WGS) entry which is preliminary data.</text>
</comment>
<dbReference type="InParanoid" id="A0A2R6QH92"/>
<feature type="region of interest" description="Disordered" evidence="1">
    <location>
        <begin position="196"/>
        <end position="218"/>
    </location>
</feature>
<feature type="compositionally biased region" description="Polar residues" evidence="1">
    <location>
        <begin position="242"/>
        <end position="253"/>
    </location>
</feature>
<name>A0A2R6QH92_ACTCC</name>
<sequence>MESENGTAPIGGLRVHPESSANSVDLSTLPKKIRSSSSHSSSSSPDSPFDDPFKDDEYETYKSNTSTTPDKYHEDTQLASKFGEKDVSRSSIPKDDESKRELPVSTLPPLVPSDNPQLKESPPIQATDRSGDSTYRIPSYVFARTKSTAPVDWSTASNESLFSIHMGNMSFSNDPMFWRSGELGLLSEPTTSPHIFNYTPNPPVDNKTTEAGKSSEGNVAEAAVATMREVIRESAEDKSHGKSSLTPSVSCRSDASGDSVKLFAFPILARDLGRSGKRSGSLRVSPESVQSTAQTRPEPQVQPQQQEPEPKAKVEASQPLIPWTRWFSCFSCCSFRP</sequence>
<evidence type="ECO:0000256" key="1">
    <source>
        <dbReference type="SAM" id="MobiDB-lite"/>
    </source>
</evidence>
<feature type="compositionally biased region" description="Basic and acidic residues" evidence="1">
    <location>
        <begin position="70"/>
        <end position="102"/>
    </location>
</feature>
<organism evidence="2 3">
    <name type="scientific">Actinidia chinensis var. chinensis</name>
    <name type="common">Chinese soft-hair kiwi</name>
    <dbReference type="NCBI Taxonomy" id="1590841"/>
    <lineage>
        <taxon>Eukaryota</taxon>
        <taxon>Viridiplantae</taxon>
        <taxon>Streptophyta</taxon>
        <taxon>Embryophyta</taxon>
        <taxon>Tracheophyta</taxon>
        <taxon>Spermatophyta</taxon>
        <taxon>Magnoliopsida</taxon>
        <taxon>eudicotyledons</taxon>
        <taxon>Gunneridae</taxon>
        <taxon>Pentapetalae</taxon>
        <taxon>asterids</taxon>
        <taxon>Ericales</taxon>
        <taxon>Actinidiaceae</taxon>
        <taxon>Actinidia</taxon>
    </lineage>
</organism>
<dbReference type="Proteomes" id="UP000241394">
    <property type="component" value="Chromosome LG16"/>
</dbReference>
<feature type="compositionally biased region" description="Low complexity" evidence="1">
    <location>
        <begin position="297"/>
        <end position="307"/>
    </location>
</feature>
<gene>
    <name evidence="2" type="ORF">CEY00_Acc18342</name>
</gene>
<dbReference type="AlphaFoldDB" id="A0A2R6QH92"/>
<feature type="compositionally biased region" description="Low complexity" evidence="1">
    <location>
        <begin position="35"/>
        <end position="47"/>
    </location>
</feature>
<protein>
    <submittedName>
        <fullName evidence="2">Eukaryotic peptide chain release factor GTP-binding subunit like</fullName>
    </submittedName>
</protein>
<accession>A0A2R6QH92</accession>
<reference evidence="3" key="2">
    <citation type="journal article" date="2018" name="BMC Genomics">
        <title>A manually annotated Actinidia chinensis var. chinensis (kiwifruit) genome highlights the challenges associated with draft genomes and gene prediction in plants.</title>
        <authorList>
            <person name="Pilkington S.M."/>
            <person name="Crowhurst R."/>
            <person name="Hilario E."/>
            <person name="Nardozza S."/>
            <person name="Fraser L."/>
            <person name="Peng Y."/>
            <person name="Gunaseelan K."/>
            <person name="Simpson R."/>
            <person name="Tahir J."/>
            <person name="Deroles S.C."/>
            <person name="Templeton K."/>
            <person name="Luo Z."/>
            <person name="Davy M."/>
            <person name="Cheng C."/>
            <person name="McNeilage M."/>
            <person name="Scaglione D."/>
            <person name="Liu Y."/>
            <person name="Zhang Q."/>
            <person name="Datson P."/>
            <person name="De Silva N."/>
            <person name="Gardiner S.E."/>
            <person name="Bassett H."/>
            <person name="Chagne D."/>
            <person name="McCallum J."/>
            <person name="Dzierzon H."/>
            <person name="Deng C."/>
            <person name="Wang Y.Y."/>
            <person name="Barron L."/>
            <person name="Manako K."/>
            <person name="Bowen J."/>
            <person name="Foster T.M."/>
            <person name="Erridge Z.A."/>
            <person name="Tiffin H."/>
            <person name="Waite C.N."/>
            <person name="Davies K.M."/>
            <person name="Grierson E.P."/>
            <person name="Laing W.A."/>
            <person name="Kirk R."/>
            <person name="Chen X."/>
            <person name="Wood M."/>
            <person name="Montefiori M."/>
            <person name="Brummell D.A."/>
            <person name="Schwinn K.E."/>
            <person name="Catanach A."/>
            <person name="Fullerton C."/>
            <person name="Li D."/>
            <person name="Meiyalaghan S."/>
            <person name="Nieuwenhuizen N."/>
            <person name="Read N."/>
            <person name="Prakash R."/>
            <person name="Hunter D."/>
            <person name="Zhang H."/>
            <person name="McKenzie M."/>
            <person name="Knabel M."/>
            <person name="Harris A."/>
            <person name="Allan A.C."/>
            <person name="Gleave A."/>
            <person name="Chen A."/>
            <person name="Janssen B.J."/>
            <person name="Plunkett B."/>
            <person name="Ampomah-Dwamena C."/>
            <person name="Voogd C."/>
            <person name="Leif D."/>
            <person name="Lafferty D."/>
            <person name="Souleyre E.J.F."/>
            <person name="Varkonyi-Gasic E."/>
            <person name="Gambi F."/>
            <person name="Hanley J."/>
            <person name="Yao J.L."/>
            <person name="Cheung J."/>
            <person name="David K.M."/>
            <person name="Warren B."/>
            <person name="Marsh K."/>
            <person name="Snowden K.C."/>
            <person name="Lin-Wang K."/>
            <person name="Brian L."/>
            <person name="Martinez-Sanchez M."/>
            <person name="Wang M."/>
            <person name="Ileperuma N."/>
            <person name="Macnee N."/>
            <person name="Campin R."/>
            <person name="McAtee P."/>
            <person name="Drummond R.S.M."/>
            <person name="Espley R.V."/>
            <person name="Ireland H.S."/>
            <person name="Wu R."/>
            <person name="Atkinson R.G."/>
            <person name="Karunairetnam S."/>
            <person name="Bulley S."/>
            <person name="Chunkath S."/>
            <person name="Hanley Z."/>
            <person name="Storey R."/>
            <person name="Thrimawithana A.H."/>
            <person name="Thomson S."/>
            <person name="David C."/>
            <person name="Testolin R."/>
            <person name="Huang H."/>
            <person name="Hellens R.P."/>
            <person name="Schaffer R.J."/>
        </authorList>
    </citation>
    <scope>NUCLEOTIDE SEQUENCE [LARGE SCALE GENOMIC DNA]</scope>
    <source>
        <strain evidence="3">cv. Red5</strain>
    </source>
</reference>
<dbReference type="PANTHER" id="PTHR33673">
    <property type="entry name" value="SUPPRESSOR SRP40-LIKE PROTEIN"/>
    <property type="match status" value="1"/>
</dbReference>
<reference evidence="2 3" key="1">
    <citation type="submission" date="2017-07" db="EMBL/GenBank/DDBJ databases">
        <title>An improved, manually edited Actinidia chinensis var. chinensis (kiwifruit) genome highlights the challenges associated with draft genomes and gene prediction in plants.</title>
        <authorList>
            <person name="Pilkington S."/>
            <person name="Crowhurst R."/>
            <person name="Hilario E."/>
            <person name="Nardozza S."/>
            <person name="Fraser L."/>
            <person name="Peng Y."/>
            <person name="Gunaseelan K."/>
            <person name="Simpson R."/>
            <person name="Tahir J."/>
            <person name="Deroles S."/>
            <person name="Templeton K."/>
            <person name="Luo Z."/>
            <person name="Davy M."/>
            <person name="Cheng C."/>
            <person name="Mcneilage M."/>
            <person name="Scaglione D."/>
            <person name="Liu Y."/>
            <person name="Zhang Q."/>
            <person name="Datson P."/>
            <person name="De Silva N."/>
            <person name="Gardiner S."/>
            <person name="Bassett H."/>
            <person name="Chagne D."/>
            <person name="Mccallum J."/>
            <person name="Dzierzon H."/>
            <person name="Deng C."/>
            <person name="Wang Y.-Y."/>
            <person name="Barron N."/>
            <person name="Manako K."/>
            <person name="Bowen J."/>
            <person name="Foster T."/>
            <person name="Erridge Z."/>
            <person name="Tiffin H."/>
            <person name="Waite C."/>
            <person name="Davies K."/>
            <person name="Grierson E."/>
            <person name="Laing W."/>
            <person name="Kirk R."/>
            <person name="Chen X."/>
            <person name="Wood M."/>
            <person name="Montefiori M."/>
            <person name="Brummell D."/>
            <person name="Schwinn K."/>
            <person name="Catanach A."/>
            <person name="Fullerton C."/>
            <person name="Li D."/>
            <person name="Meiyalaghan S."/>
            <person name="Nieuwenhuizen N."/>
            <person name="Read N."/>
            <person name="Prakash R."/>
            <person name="Hunter D."/>
            <person name="Zhang H."/>
            <person name="Mckenzie M."/>
            <person name="Knabel M."/>
            <person name="Harris A."/>
            <person name="Allan A."/>
            <person name="Chen A."/>
            <person name="Janssen B."/>
            <person name="Plunkett B."/>
            <person name="Dwamena C."/>
            <person name="Voogd C."/>
            <person name="Leif D."/>
            <person name="Lafferty D."/>
            <person name="Souleyre E."/>
            <person name="Varkonyi-Gasic E."/>
            <person name="Gambi F."/>
            <person name="Hanley J."/>
            <person name="Yao J.-L."/>
            <person name="Cheung J."/>
            <person name="David K."/>
            <person name="Warren B."/>
            <person name="Marsh K."/>
            <person name="Snowden K."/>
            <person name="Lin-Wang K."/>
            <person name="Brian L."/>
            <person name="Martinez-Sanchez M."/>
            <person name="Wang M."/>
            <person name="Ileperuma N."/>
            <person name="Macnee N."/>
            <person name="Campin R."/>
            <person name="Mcatee P."/>
            <person name="Drummond R."/>
            <person name="Espley R."/>
            <person name="Ireland H."/>
            <person name="Wu R."/>
            <person name="Atkinson R."/>
            <person name="Karunairetnam S."/>
            <person name="Bulley S."/>
            <person name="Chunkath S."/>
            <person name="Hanley Z."/>
            <person name="Storey R."/>
            <person name="Thrimawithana A."/>
            <person name="Thomson S."/>
            <person name="David C."/>
            <person name="Testolin R."/>
        </authorList>
    </citation>
    <scope>NUCLEOTIDE SEQUENCE [LARGE SCALE GENOMIC DNA]</scope>
    <source>
        <strain evidence="3">cv. Red5</strain>
        <tissue evidence="2">Young leaf</tissue>
    </source>
</reference>
<keyword evidence="3" id="KW-1185">Reference proteome</keyword>
<dbReference type="Gramene" id="PSS07983">
    <property type="protein sequence ID" value="PSS07983"/>
    <property type="gene ID" value="CEY00_Acc18342"/>
</dbReference>
<proteinExistence type="predicted"/>
<dbReference type="OMA" id="KWFPCCS"/>
<feature type="region of interest" description="Disordered" evidence="1">
    <location>
        <begin position="1"/>
        <end position="133"/>
    </location>
</feature>
<dbReference type="STRING" id="1590841.A0A2R6QH92"/>
<dbReference type="EMBL" id="NKQK01000016">
    <property type="protein sequence ID" value="PSS07983.1"/>
    <property type="molecule type" value="Genomic_DNA"/>
</dbReference>
<dbReference type="PANTHER" id="PTHR33673:SF38">
    <property type="entry name" value="CHROMODOMAIN-HELICASE-DNA-BINDING PROTEIN 7-LIKE"/>
    <property type="match status" value="1"/>
</dbReference>
<evidence type="ECO:0000313" key="3">
    <source>
        <dbReference type="Proteomes" id="UP000241394"/>
    </source>
</evidence>